<evidence type="ECO:0000256" key="2">
    <source>
        <dbReference type="ARBA" id="ARBA00022618"/>
    </source>
</evidence>
<feature type="compositionally biased region" description="Low complexity" evidence="5">
    <location>
        <begin position="230"/>
        <end position="246"/>
    </location>
</feature>
<evidence type="ECO:0000256" key="3">
    <source>
        <dbReference type="ARBA" id="ARBA00022829"/>
    </source>
</evidence>
<dbReference type="InterPro" id="IPR036390">
    <property type="entry name" value="WH_DNA-bd_sf"/>
</dbReference>
<evidence type="ECO:0000313" key="6">
    <source>
        <dbReference type="EMBL" id="GGQ32968.1"/>
    </source>
</evidence>
<organism evidence="6 7">
    <name type="scientific">Shewanella litoralis</name>
    <dbReference type="NCBI Taxonomy" id="2282700"/>
    <lineage>
        <taxon>Bacteria</taxon>
        <taxon>Pseudomonadati</taxon>
        <taxon>Pseudomonadota</taxon>
        <taxon>Gammaproteobacteria</taxon>
        <taxon>Alteromonadales</taxon>
        <taxon>Shewanellaceae</taxon>
        <taxon>Shewanella</taxon>
    </lineage>
</organism>
<dbReference type="EMBL" id="BMQX01000037">
    <property type="protein sequence ID" value="GGQ32968.1"/>
    <property type="molecule type" value="Genomic_DNA"/>
</dbReference>
<dbReference type="Pfam" id="PF04079">
    <property type="entry name" value="SMC_ScpB"/>
    <property type="match status" value="1"/>
</dbReference>
<evidence type="ECO:0000256" key="4">
    <source>
        <dbReference type="ARBA" id="ARBA00023306"/>
    </source>
</evidence>
<gene>
    <name evidence="6" type="primary">scpB</name>
    <name evidence="6" type="ORF">GCM10009411_35600</name>
</gene>
<feature type="region of interest" description="Disordered" evidence="5">
    <location>
        <begin position="192"/>
        <end position="257"/>
    </location>
</feature>
<dbReference type="PANTHER" id="PTHR34298">
    <property type="entry name" value="SEGREGATION AND CONDENSATION PROTEIN B"/>
    <property type="match status" value="1"/>
</dbReference>
<dbReference type="InterPro" id="IPR036388">
    <property type="entry name" value="WH-like_DNA-bd_sf"/>
</dbReference>
<keyword evidence="4" id="KW-0131">Cell cycle</keyword>
<comment type="caution">
    <text evidence="6">The sequence shown here is derived from an EMBL/GenBank/DDBJ whole genome shotgun (WGS) entry which is preliminary data.</text>
</comment>
<keyword evidence="1" id="KW-0963">Cytoplasm</keyword>
<dbReference type="PANTHER" id="PTHR34298:SF2">
    <property type="entry name" value="SEGREGATION AND CONDENSATION PROTEIN B"/>
    <property type="match status" value="1"/>
</dbReference>
<proteinExistence type="predicted"/>
<dbReference type="InterPro" id="IPR005234">
    <property type="entry name" value="ScpB_csome_segregation"/>
</dbReference>
<dbReference type="Gene3D" id="1.10.10.10">
    <property type="entry name" value="Winged helix-like DNA-binding domain superfamily/Winged helix DNA-binding domain"/>
    <property type="match status" value="2"/>
</dbReference>
<reference evidence="7" key="1">
    <citation type="journal article" date="2019" name="Int. J. Syst. Evol. Microbiol.">
        <title>The Global Catalogue of Microorganisms (GCM) 10K type strain sequencing project: providing services to taxonomists for standard genome sequencing and annotation.</title>
        <authorList>
            <consortium name="The Broad Institute Genomics Platform"/>
            <consortium name="The Broad Institute Genome Sequencing Center for Infectious Disease"/>
            <person name="Wu L."/>
            <person name="Ma J."/>
        </authorList>
    </citation>
    <scope>NUCLEOTIDE SEQUENCE [LARGE SCALE GENOMIC DNA]</scope>
    <source>
        <strain evidence="7">JCM 32306</strain>
    </source>
</reference>
<dbReference type="NCBIfam" id="TIGR00281">
    <property type="entry name" value="SMC-Scp complex subunit ScpB"/>
    <property type="match status" value="1"/>
</dbReference>
<dbReference type="Proteomes" id="UP000619118">
    <property type="component" value="Unassembled WGS sequence"/>
</dbReference>
<evidence type="ECO:0000256" key="1">
    <source>
        <dbReference type="ARBA" id="ARBA00022490"/>
    </source>
</evidence>
<keyword evidence="2" id="KW-0132">Cell division</keyword>
<keyword evidence="7" id="KW-1185">Reference proteome</keyword>
<name>A0ABQ2RIJ1_9GAMM</name>
<keyword evidence="3" id="KW-0159">Chromosome partition</keyword>
<evidence type="ECO:0000313" key="7">
    <source>
        <dbReference type="Proteomes" id="UP000619118"/>
    </source>
</evidence>
<accession>A0ABQ2RIJ1</accession>
<dbReference type="SUPFAM" id="SSF46785">
    <property type="entry name" value="Winged helix' DNA-binding domain"/>
    <property type="match status" value="2"/>
</dbReference>
<sequence length="257" mass="28672">MNQINAIQLKQLIEASLFVLGKPLSIKVLKETVLANFTVSRVRIQEALDELQLDYQDRGVQLVKVASGYRFQTQEMLSPFLQPLWQEKAPKYSRATMETLAVIAYRQPVTRGDIEQIRGVAISTHIIKSLLDRHWIKAVGHKEVPGRPALYATTPQFLDYFGLKKLADLPALTDVASLQALFDKASIALDNAEDESSDNDTETRIDTDDSGTIENASNDRDTEVNELNDDSNNNSNNGLNNDSSADTVDPSDKHFTH</sequence>
<protein>
    <submittedName>
        <fullName evidence="6">Segregation and condensation protein B</fullName>
    </submittedName>
</protein>
<evidence type="ECO:0000256" key="5">
    <source>
        <dbReference type="SAM" id="MobiDB-lite"/>
    </source>
</evidence>